<dbReference type="InterPro" id="IPR021255">
    <property type="entry name" value="DUF2807"/>
</dbReference>
<dbReference type="KEGG" id="alkq:M9189_08265"/>
<organism evidence="2 3">
    <name type="scientific">Xiashengella succiniciproducens</name>
    <dbReference type="NCBI Taxonomy" id="2949635"/>
    <lineage>
        <taxon>Bacteria</taxon>
        <taxon>Pseudomonadati</taxon>
        <taxon>Bacteroidota</taxon>
        <taxon>Bacteroidia</taxon>
        <taxon>Marinilabiliales</taxon>
        <taxon>Marinilabiliaceae</taxon>
        <taxon>Xiashengella</taxon>
    </lineage>
</organism>
<dbReference type="RefSeq" id="WP_250722272.1">
    <property type="nucleotide sequence ID" value="NZ_CP098400.1"/>
</dbReference>
<evidence type="ECO:0000259" key="1">
    <source>
        <dbReference type="Pfam" id="PF10988"/>
    </source>
</evidence>
<name>A0A9J6ZMA3_9BACT</name>
<sequence>MIKRLAYIFAILIGLASCEYITEMNKTGDIVSKDIAWEGAEEIEIWAPIRLILVNSDSSYMHLSGMDFIVEGYRLYNQDGRLFIKHNKTEILQESKIANLYVYSPSFKRIDTNSPCKITTNGDTLDITSLSIVVNGKGLYTTGDFILKGDEFHLSVYGGVNKTHHNIGGQVNNAYYHLEGGCDIIADKLQSKSCEVTQKAYGDIYLCAEEKLLVRVYSTGNVYFKGDPEIDFEQVKNNMMKASGKLIKLN</sequence>
<gene>
    <name evidence="2" type="ORF">M9189_08265</name>
</gene>
<evidence type="ECO:0000313" key="3">
    <source>
        <dbReference type="Proteomes" id="UP001056426"/>
    </source>
</evidence>
<reference evidence="2" key="2">
    <citation type="submission" date="2022-06" db="EMBL/GenBank/DDBJ databases">
        <title>Xiashengella guii gen. nov. sp. nov., a bacterium isolated form anaerobic digestion tank.</title>
        <authorList>
            <person name="Huang H."/>
        </authorList>
    </citation>
    <scope>NUCLEOTIDE SEQUENCE</scope>
    <source>
        <strain evidence="2">Ai-910</strain>
    </source>
</reference>
<evidence type="ECO:0000313" key="2">
    <source>
        <dbReference type="EMBL" id="URW78849.1"/>
    </source>
</evidence>
<protein>
    <submittedName>
        <fullName evidence="2">DUF2807 domain-containing protein</fullName>
    </submittedName>
</protein>
<reference evidence="2" key="1">
    <citation type="submission" date="2022-05" db="EMBL/GenBank/DDBJ databases">
        <authorList>
            <person name="Sun X."/>
        </authorList>
    </citation>
    <scope>NUCLEOTIDE SEQUENCE</scope>
    <source>
        <strain evidence="2">Ai-910</strain>
    </source>
</reference>
<dbReference type="Pfam" id="PF10988">
    <property type="entry name" value="DUF2807"/>
    <property type="match status" value="1"/>
</dbReference>
<dbReference type="Proteomes" id="UP001056426">
    <property type="component" value="Chromosome"/>
</dbReference>
<dbReference type="Gene3D" id="2.160.20.120">
    <property type="match status" value="1"/>
</dbReference>
<feature type="domain" description="Putative auto-transporter adhesin head GIN" evidence="1">
    <location>
        <begin position="42"/>
        <end position="228"/>
    </location>
</feature>
<keyword evidence="3" id="KW-1185">Reference proteome</keyword>
<proteinExistence type="predicted"/>
<dbReference type="PROSITE" id="PS51257">
    <property type="entry name" value="PROKAR_LIPOPROTEIN"/>
    <property type="match status" value="1"/>
</dbReference>
<accession>A0A9J6ZMA3</accession>
<dbReference type="AlphaFoldDB" id="A0A9J6ZMA3"/>
<dbReference type="EMBL" id="CP098400">
    <property type="protein sequence ID" value="URW78849.1"/>
    <property type="molecule type" value="Genomic_DNA"/>
</dbReference>